<organism evidence="1 2">
    <name type="scientific">Desulforamulus aquiferis</name>
    <dbReference type="NCBI Taxonomy" id="1397668"/>
    <lineage>
        <taxon>Bacteria</taxon>
        <taxon>Bacillati</taxon>
        <taxon>Bacillota</taxon>
        <taxon>Clostridia</taxon>
        <taxon>Eubacteriales</taxon>
        <taxon>Peptococcaceae</taxon>
        <taxon>Desulforamulus</taxon>
    </lineage>
</organism>
<dbReference type="RefSeq" id="WP_304543850.1">
    <property type="nucleotide sequence ID" value="NZ_JARPTC010000019.1"/>
</dbReference>
<gene>
    <name evidence="1" type="ORF">P6N53_13145</name>
</gene>
<keyword evidence="2" id="KW-1185">Reference proteome</keyword>
<dbReference type="AlphaFoldDB" id="A0AAW7ZG09"/>
<name>A0AAW7ZG09_9FIRM</name>
<sequence length="58" mass="7069">MPDIEFWRTIENNVKTVPELAEHFDVEPWFIHLYWEVRYDAGFDGQGNRKQKYVKIVL</sequence>
<protein>
    <submittedName>
        <fullName evidence="1">Uncharacterized protein</fullName>
    </submittedName>
</protein>
<comment type="caution">
    <text evidence="1">The sequence shown here is derived from an EMBL/GenBank/DDBJ whole genome shotgun (WGS) entry which is preliminary data.</text>
</comment>
<reference evidence="1" key="1">
    <citation type="journal article" date="2023" name="J. Hazard. Mater.">
        <title>Anaerobic biodegradation of pyrene and benzo[a]pyrene by a new sulfate-reducing Desulforamulus aquiferis strain DSA.</title>
        <authorList>
            <person name="Zhang Z."/>
            <person name="Sun J."/>
            <person name="Gong X."/>
            <person name="Wang C."/>
            <person name="Wang H."/>
        </authorList>
    </citation>
    <scope>NUCLEOTIDE SEQUENCE</scope>
    <source>
        <strain evidence="1">DSA</strain>
    </source>
</reference>
<dbReference type="Proteomes" id="UP001172911">
    <property type="component" value="Unassembled WGS sequence"/>
</dbReference>
<accession>A0AAW7ZG09</accession>
<dbReference type="EMBL" id="JARPTC010000019">
    <property type="protein sequence ID" value="MDO7788170.1"/>
    <property type="molecule type" value="Genomic_DNA"/>
</dbReference>
<evidence type="ECO:0000313" key="2">
    <source>
        <dbReference type="Proteomes" id="UP001172911"/>
    </source>
</evidence>
<reference evidence="1" key="2">
    <citation type="submission" date="2023-03" db="EMBL/GenBank/DDBJ databases">
        <authorList>
            <person name="Zhang Z."/>
        </authorList>
    </citation>
    <scope>NUCLEOTIDE SEQUENCE</scope>
    <source>
        <strain evidence="1">DSA</strain>
    </source>
</reference>
<proteinExistence type="predicted"/>
<evidence type="ECO:0000313" key="1">
    <source>
        <dbReference type="EMBL" id="MDO7788170.1"/>
    </source>
</evidence>